<sequence length="98" mass="11054">MHFLVVRRRHLGVALDADELRKAQPVRGGIAVEEERVECLKRVSRVAKIRGAWPMQPPLLPLLLDVNLASMVPNGLILSGIEEVDGVMYAQSWWCRLI</sequence>
<dbReference type="RefSeq" id="WP_176571510.1">
    <property type="nucleotide sequence ID" value="NZ_CP056030.1"/>
</dbReference>
<proteinExistence type="predicted"/>
<organism evidence="1 2">
    <name type="scientific">Pseudomonas eucalypticola</name>
    <dbReference type="NCBI Taxonomy" id="2599595"/>
    <lineage>
        <taxon>Bacteria</taxon>
        <taxon>Pseudomonadati</taxon>
        <taxon>Pseudomonadota</taxon>
        <taxon>Gammaproteobacteria</taxon>
        <taxon>Pseudomonadales</taxon>
        <taxon>Pseudomonadaceae</taxon>
        <taxon>Pseudomonas</taxon>
    </lineage>
</organism>
<dbReference type="EMBL" id="CP056030">
    <property type="protein sequence ID" value="QKZ05811.1"/>
    <property type="molecule type" value="Genomic_DNA"/>
</dbReference>
<protein>
    <submittedName>
        <fullName evidence="1">Uncharacterized protein</fullName>
    </submittedName>
</protein>
<gene>
    <name evidence="1" type="ORF">HWQ56_19215</name>
</gene>
<dbReference type="AlphaFoldDB" id="A0A7D5HYN0"/>
<reference evidence="1 2" key="1">
    <citation type="submission" date="2020-06" db="EMBL/GenBank/DDBJ databases">
        <title>Pseudomonas eucalypticola sp. nov., an endophyte of Eucalyptus dunnii leaves with biocontrol ability of eucalyptus leaf blight.</title>
        <authorList>
            <person name="Liu Y."/>
            <person name="Song Z."/>
            <person name="Zeng H."/>
            <person name="Lu M."/>
            <person name="Wang X."/>
            <person name="Lian X."/>
            <person name="Zhang Q."/>
        </authorList>
    </citation>
    <scope>NUCLEOTIDE SEQUENCE [LARGE SCALE GENOMIC DNA]</scope>
    <source>
        <strain evidence="1 2">NP-1</strain>
    </source>
</reference>
<dbReference type="Proteomes" id="UP000509568">
    <property type="component" value="Chromosome"/>
</dbReference>
<evidence type="ECO:0000313" key="1">
    <source>
        <dbReference type="EMBL" id="QKZ05811.1"/>
    </source>
</evidence>
<evidence type="ECO:0000313" key="2">
    <source>
        <dbReference type="Proteomes" id="UP000509568"/>
    </source>
</evidence>
<dbReference type="KEGG" id="pez:HWQ56_19215"/>
<name>A0A7D5HYN0_9PSED</name>
<keyword evidence="2" id="KW-1185">Reference proteome</keyword>
<accession>A0A7D5HYN0</accession>